<evidence type="ECO:0000259" key="2">
    <source>
        <dbReference type="SMART" id="SM00014"/>
    </source>
</evidence>
<evidence type="ECO:0000256" key="1">
    <source>
        <dbReference type="SAM" id="Phobius"/>
    </source>
</evidence>
<dbReference type="Proteomes" id="UP000515344">
    <property type="component" value="Chromosome"/>
</dbReference>
<dbReference type="PANTHER" id="PTHR14969">
    <property type="entry name" value="SPHINGOSINE-1-PHOSPHATE PHOSPHOHYDROLASE"/>
    <property type="match status" value="1"/>
</dbReference>
<evidence type="ECO:0000313" key="4">
    <source>
        <dbReference type="Proteomes" id="UP000515344"/>
    </source>
</evidence>
<keyword evidence="4" id="KW-1185">Reference proteome</keyword>
<dbReference type="KEGG" id="lacs:H4075_12415"/>
<keyword evidence="1" id="KW-0812">Transmembrane</keyword>
<dbReference type="SMART" id="SM00014">
    <property type="entry name" value="acidPPc"/>
    <property type="match status" value="1"/>
</dbReference>
<feature type="transmembrane region" description="Helical" evidence="1">
    <location>
        <begin position="136"/>
        <end position="156"/>
    </location>
</feature>
<sequence length="190" mass="22080">MLKSVLQLDRSLFYYINNRWSNDVFDAFMPFIRNQYFWVPLYLFLLAFVFTNFRTKALWWVLFFLATFALTDLISASVIKTLVERPRPCADPIASETVRMLIPCSYSYSFVSSHATNHFGMAMFMFMSMKQFSKRWIWLVFGWALIISFAQIYVGAHFPVDVLGGSLLGMLIGHRTAIVFNKQFGGLQVN</sequence>
<dbReference type="GO" id="GO:0042392">
    <property type="term" value="F:sphingosine-1-phosphate phosphatase activity"/>
    <property type="evidence" value="ECO:0007669"/>
    <property type="project" value="TreeGrafter"/>
</dbReference>
<keyword evidence="1" id="KW-1133">Transmembrane helix</keyword>
<dbReference type="RefSeq" id="WP_182801162.1">
    <property type="nucleotide sequence ID" value="NZ_CP060007.1"/>
</dbReference>
<dbReference type="InterPro" id="IPR036938">
    <property type="entry name" value="PAP2/HPO_sf"/>
</dbReference>
<organism evidence="3 4">
    <name type="scientific">Lacibacter sediminis</name>
    <dbReference type="NCBI Taxonomy" id="2760713"/>
    <lineage>
        <taxon>Bacteria</taxon>
        <taxon>Pseudomonadati</taxon>
        <taxon>Bacteroidota</taxon>
        <taxon>Chitinophagia</taxon>
        <taxon>Chitinophagales</taxon>
        <taxon>Chitinophagaceae</taxon>
        <taxon>Lacibacter</taxon>
    </lineage>
</organism>
<dbReference type="SUPFAM" id="SSF48317">
    <property type="entry name" value="Acid phosphatase/Vanadium-dependent haloperoxidase"/>
    <property type="match status" value="1"/>
</dbReference>
<dbReference type="AlphaFoldDB" id="A0A7G5XBP3"/>
<feature type="transmembrane region" description="Helical" evidence="1">
    <location>
        <begin position="36"/>
        <end position="53"/>
    </location>
</feature>
<protein>
    <submittedName>
        <fullName evidence="3">Phosphatase PAP2 family protein</fullName>
    </submittedName>
</protein>
<dbReference type="Pfam" id="PF01569">
    <property type="entry name" value="PAP2"/>
    <property type="match status" value="1"/>
</dbReference>
<feature type="transmembrane region" description="Helical" evidence="1">
    <location>
        <begin position="59"/>
        <end position="79"/>
    </location>
</feature>
<dbReference type="EMBL" id="CP060007">
    <property type="protein sequence ID" value="QNA42896.1"/>
    <property type="molecule type" value="Genomic_DNA"/>
</dbReference>
<dbReference type="InterPro" id="IPR000326">
    <property type="entry name" value="PAP2/HPO"/>
</dbReference>
<dbReference type="Gene3D" id="1.20.144.10">
    <property type="entry name" value="Phosphatidic acid phosphatase type 2/haloperoxidase"/>
    <property type="match status" value="1"/>
</dbReference>
<gene>
    <name evidence="3" type="ORF">H4075_12415</name>
</gene>
<evidence type="ECO:0000313" key="3">
    <source>
        <dbReference type="EMBL" id="QNA42896.1"/>
    </source>
</evidence>
<proteinExistence type="predicted"/>
<keyword evidence="1" id="KW-0472">Membrane</keyword>
<feature type="domain" description="Phosphatidic acid phosphatase type 2/haloperoxidase" evidence="2">
    <location>
        <begin position="61"/>
        <end position="177"/>
    </location>
</feature>
<dbReference type="PANTHER" id="PTHR14969:SF13">
    <property type="entry name" value="AT30094P"/>
    <property type="match status" value="1"/>
</dbReference>
<reference evidence="4" key="1">
    <citation type="submission" date="2020-08" db="EMBL/GenBank/DDBJ databases">
        <title>Lacibacter sp. S13-6-6 genome sequencing.</title>
        <authorList>
            <person name="Jin L."/>
        </authorList>
    </citation>
    <scope>NUCLEOTIDE SEQUENCE [LARGE SCALE GENOMIC DNA]</scope>
    <source>
        <strain evidence="4">S13-6-6</strain>
    </source>
</reference>
<name>A0A7G5XBP3_9BACT</name>
<accession>A0A7G5XBP3</accession>